<evidence type="ECO:0000313" key="1">
    <source>
        <dbReference type="EMBL" id="OUC44491.1"/>
    </source>
</evidence>
<name>A0A1Y3EHF0_9BILA</name>
<sequence>LPREFISIVEYLVTLQYYECPNYGYIYQLIMTTFRRHSYNLEQALDWEPTGQFHEETIMAPDHNMLPGQEENDPAV</sequence>
<dbReference type="Proteomes" id="UP000243006">
    <property type="component" value="Unassembled WGS sequence"/>
</dbReference>
<protein>
    <submittedName>
        <fullName evidence="1">Uncharacterized protein</fullName>
    </submittedName>
</protein>
<proteinExistence type="predicted"/>
<organism evidence="1 2">
    <name type="scientific">Trichinella nativa</name>
    <dbReference type="NCBI Taxonomy" id="6335"/>
    <lineage>
        <taxon>Eukaryota</taxon>
        <taxon>Metazoa</taxon>
        <taxon>Ecdysozoa</taxon>
        <taxon>Nematoda</taxon>
        <taxon>Enoplea</taxon>
        <taxon>Dorylaimia</taxon>
        <taxon>Trichinellida</taxon>
        <taxon>Trichinellidae</taxon>
        <taxon>Trichinella</taxon>
    </lineage>
</organism>
<feature type="non-terminal residue" evidence="1">
    <location>
        <position position="1"/>
    </location>
</feature>
<dbReference type="EMBL" id="LVZM01012495">
    <property type="protein sequence ID" value="OUC44491.1"/>
    <property type="molecule type" value="Genomic_DNA"/>
</dbReference>
<accession>A0A1Y3EHF0</accession>
<reference evidence="1 2" key="1">
    <citation type="submission" date="2015-04" db="EMBL/GenBank/DDBJ databases">
        <title>Draft genome of the roundworm Trichinella nativa.</title>
        <authorList>
            <person name="Mitreva M."/>
        </authorList>
    </citation>
    <scope>NUCLEOTIDE SEQUENCE [LARGE SCALE GENOMIC DNA]</scope>
    <source>
        <strain evidence="1 2">ISS45</strain>
    </source>
</reference>
<evidence type="ECO:0000313" key="2">
    <source>
        <dbReference type="Proteomes" id="UP000243006"/>
    </source>
</evidence>
<dbReference type="Gene3D" id="1.10.510.10">
    <property type="entry name" value="Transferase(Phosphotransferase) domain 1"/>
    <property type="match status" value="1"/>
</dbReference>
<dbReference type="AlphaFoldDB" id="A0A1Y3EHF0"/>
<gene>
    <name evidence="1" type="ORF">D917_09061</name>
</gene>
<comment type="caution">
    <text evidence="1">The sequence shown here is derived from an EMBL/GenBank/DDBJ whole genome shotgun (WGS) entry which is preliminary data.</text>
</comment>